<dbReference type="AlphaFoldDB" id="A0A317E1L3"/>
<dbReference type="EMBL" id="QGLF01000004">
    <property type="protein sequence ID" value="PWR20030.1"/>
    <property type="molecule type" value="Genomic_DNA"/>
</dbReference>
<reference evidence="16" key="1">
    <citation type="submission" date="2018-05" db="EMBL/GenBank/DDBJ databases">
        <title>Zavarzinia sp. HR-AS.</title>
        <authorList>
            <person name="Lee Y."/>
            <person name="Jeon C.O."/>
        </authorList>
    </citation>
    <scope>NUCLEOTIDE SEQUENCE [LARGE SCALE GENOMIC DNA]</scope>
    <source>
        <strain evidence="16">DSM 1231</strain>
    </source>
</reference>
<dbReference type="InterPro" id="IPR011577">
    <property type="entry name" value="Cyt_b561_bac/Ni-Hgenase"/>
</dbReference>
<dbReference type="InterPro" id="IPR016174">
    <property type="entry name" value="Di-haem_cyt_TM"/>
</dbReference>
<protein>
    <submittedName>
        <fullName evidence="15">Cytochrome B</fullName>
    </submittedName>
</protein>
<evidence type="ECO:0000256" key="10">
    <source>
        <dbReference type="ARBA" id="ARBA00023004"/>
    </source>
</evidence>
<dbReference type="Proteomes" id="UP000246077">
    <property type="component" value="Unassembled WGS sequence"/>
</dbReference>
<keyword evidence="7" id="KW-0479">Metal-binding</keyword>
<keyword evidence="16" id="KW-1185">Reference proteome</keyword>
<dbReference type="GO" id="GO:0009055">
    <property type="term" value="F:electron transfer activity"/>
    <property type="evidence" value="ECO:0007669"/>
    <property type="project" value="InterPro"/>
</dbReference>
<evidence type="ECO:0000256" key="12">
    <source>
        <dbReference type="ARBA" id="ARBA00037975"/>
    </source>
</evidence>
<dbReference type="GO" id="GO:0020037">
    <property type="term" value="F:heme binding"/>
    <property type="evidence" value="ECO:0007669"/>
    <property type="project" value="TreeGrafter"/>
</dbReference>
<evidence type="ECO:0000313" key="16">
    <source>
        <dbReference type="Proteomes" id="UP000246077"/>
    </source>
</evidence>
<organism evidence="15 16">
    <name type="scientific">Zavarzinia compransoris</name>
    <dbReference type="NCBI Taxonomy" id="1264899"/>
    <lineage>
        <taxon>Bacteria</taxon>
        <taxon>Pseudomonadati</taxon>
        <taxon>Pseudomonadota</taxon>
        <taxon>Alphaproteobacteria</taxon>
        <taxon>Rhodospirillales</taxon>
        <taxon>Zavarziniaceae</taxon>
        <taxon>Zavarzinia</taxon>
    </lineage>
</organism>
<evidence type="ECO:0000256" key="6">
    <source>
        <dbReference type="ARBA" id="ARBA00022692"/>
    </source>
</evidence>
<dbReference type="PANTHER" id="PTHR30529:SF1">
    <property type="entry name" value="CYTOCHROME B561 HOMOLOG 2"/>
    <property type="match status" value="1"/>
</dbReference>
<dbReference type="OrthoDB" id="1247465at2"/>
<keyword evidence="8" id="KW-0249">Electron transport</keyword>
<evidence type="ECO:0000256" key="8">
    <source>
        <dbReference type="ARBA" id="ARBA00022982"/>
    </source>
</evidence>
<dbReference type="GO" id="GO:0046872">
    <property type="term" value="F:metal ion binding"/>
    <property type="evidence" value="ECO:0007669"/>
    <property type="project" value="UniProtKB-KW"/>
</dbReference>
<keyword evidence="9 13" id="KW-1133">Transmembrane helix</keyword>
<evidence type="ECO:0000256" key="1">
    <source>
        <dbReference type="ARBA" id="ARBA00001970"/>
    </source>
</evidence>
<gene>
    <name evidence="15" type="ORF">DKG75_16460</name>
</gene>
<feature type="transmembrane region" description="Helical" evidence="13">
    <location>
        <begin position="47"/>
        <end position="67"/>
    </location>
</feature>
<keyword evidence="3" id="KW-0813">Transport</keyword>
<dbReference type="InterPro" id="IPR052168">
    <property type="entry name" value="Cytochrome_b561_oxidase"/>
</dbReference>
<proteinExistence type="inferred from homology"/>
<evidence type="ECO:0000313" key="15">
    <source>
        <dbReference type="EMBL" id="PWR20030.1"/>
    </source>
</evidence>
<evidence type="ECO:0000256" key="11">
    <source>
        <dbReference type="ARBA" id="ARBA00023136"/>
    </source>
</evidence>
<feature type="transmembrane region" description="Helical" evidence="13">
    <location>
        <begin position="12"/>
        <end position="35"/>
    </location>
</feature>
<comment type="similarity">
    <text evidence="12">Belongs to the cytochrome b561 family.</text>
</comment>
<accession>A0A317E1L3</accession>
<evidence type="ECO:0000256" key="3">
    <source>
        <dbReference type="ARBA" id="ARBA00022448"/>
    </source>
</evidence>
<evidence type="ECO:0000256" key="5">
    <source>
        <dbReference type="ARBA" id="ARBA00022617"/>
    </source>
</evidence>
<feature type="domain" description="Cytochrome b561 bacterial/Ni-hydrogenase" evidence="14">
    <location>
        <begin position="7"/>
        <end position="181"/>
    </location>
</feature>
<evidence type="ECO:0000256" key="4">
    <source>
        <dbReference type="ARBA" id="ARBA00022475"/>
    </source>
</evidence>
<keyword evidence="10" id="KW-0408">Iron</keyword>
<evidence type="ECO:0000256" key="7">
    <source>
        <dbReference type="ARBA" id="ARBA00022723"/>
    </source>
</evidence>
<feature type="transmembrane region" description="Helical" evidence="13">
    <location>
        <begin position="145"/>
        <end position="170"/>
    </location>
</feature>
<keyword evidence="11 13" id="KW-0472">Membrane</keyword>
<sequence>MAIRPERYSSVAIILHWVMAVAFVLMLASGFVMAYGDLSQSLKFRMFQWHKSLGVLLLLAFVLRLGWRLFHRPPAFPASVTGLALAAAKGGHLALYALMILLPLSGWVMVSASVYGLPTIVFGWFEWPHLPGLAGDEGASDGAKTAHLVLALLFAATIAGHVLAVIKHYLFDRENFMARIWWTR</sequence>
<dbReference type="GO" id="GO:0022904">
    <property type="term" value="P:respiratory electron transport chain"/>
    <property type="evidence" value="ECO:0007669"/>
    <property type="project" value="InterPro"/>
</dbReference>
<dbReference type="PANTHER" id="PTHR30529">
    <property type="entry name" value="CYTOCHROME B561"/>
    <property type="match status" value="1"/>
</dbReference>
<keyword evidence="6 13" id="KW-0812">Transmembrane</keyword>
<feature type="transmembrane region" description="Helical" evidence="13">
    <location>
        <begin position="93"/>
        <end position="125"/>
    </location>
</feature>
<keyword evidence="4" id="KW-1003">Cell membrane</keyword>
<evidence type="ECO:0000256" key="9">
    <source>
        <dbReference type="ARBA" id="ARBA00022989"/>
    </source>
</evidence>
<dbReference type="SUPFAM" id="SSF81342">
    <property type="entry name" value="Transmembrane di-heme cytochromes"/>
    <property type="match status" value="1"/>
</dbReference>
<evidence type="ECO:0000259" key="14">
    <source>
        <dbReference type="Pfam" id="PF01292"/>
    </source>
</evidence>
<dbReference type="Gene3D" id="1.20.950.20">
    <property type="entry name" value="Transmembrane di-heme cytochromes, Chain C"/>
    <property type="match status" value="1"/>
</dbReference>
<dbReference type="Pfam" id="PF01292">
    <property type="entry name" value="Ni_hydr_CYTB"/>
    <property type="match status" value="1"/>
</dbReference>
<evidence type="ECO:0000256" key="13">
    <source>
        <dbReference type="SAM" id="Phobius"/>
    </source>
</evidence>
<evidence type="ECO:0000256" key="2">
    <source>
        <dbReference type="ARBA" id="ARBA00004651"/>
    </source>
</evidence>
<comment type="subcellular location">
    <subcellularLocation>
        <location evidence="2">Cell membrane</location>
        <topology evidence="2">Multi-pass membrane protein</topology>
    </subcellularLocation>
</comment>
<comment type="caution">
    <text evidence="15">The sequence shown here is derived from an EMBL/GenBank/DDBJ whole genome shotgun (WGS) entry which is preliminary data.</text>
</comment>
<dbReference type="GO" id="GO:0005886">
    <property type="term" value="C:plasma membrane"/>
    <property type="evidence" value="ECO:0007669"/>
    <property type="project" value="UniProtKB-SubCell"/>
</dbReference>
<name>A0A317E1L3_9PROT</name>
<comment type="cofactor">
    <cofactor evidence="1">
        <name>heme b</name>
        <dbReference type="ChEBI" id="CHEBI:60344"/>
    </cofactor>
</comment>
<keyword evidence="5" id="KW-0349">Heme</keyword>
<dbReference type="RefSeq" id="WP_109922245.1">
    <property type="nucleotide sequence ID" value="NZ_QGLF01000004.1"/>
</dbReference>